<keyword evidence="2" id="KW-0732">Signal</keyword>
<dbReference type="InterPro" id="IPR002035">
    <property type="entry name" value="VWF_A"/>
</dbReference>
<dbReference type="InterPro" id="IPR022156">
    <property type="entry name" value="Uncharacterised_YfbK_N"/>
</dbReference>
<feature type="signal peptide" evidence="2">
    <location>
        <begin position="1"/>
        <end position="22"/>
    </location>
</feature>
<dbReference type="PROSITE" id="PS51257">
    <property type="entry name" value="PROKAR_LIPOPROTEIN"/>
    <property type="match status" value="1"/>
</dbReference>
<dbReference type="InterPro" id="IPR051266">
    <property type="entry name" value="CLCR"/>
</dbReference>
<dbReference type="Pfam" id="PF12450">
    <property type="entry name" value="vWF_A"/>
    <property type="match status" value="1"/>
</dbReference>
<dbReference type="PROSITE" id="PS50234">
    <property type="entry name" value="VWFA"/>
    <property type="match status" value="1"/>
</dbReference>
<dbReference type="AlphaFoldDB" id="A0A858R847"/>
<keyword evidence="5" id="KW-1185">Reference proteome</keyword>
<accession>A0A858R847</accession>
<feature type="domain" description="VWFA" evidence="3">
    <location>
        <begin position="189"/>
        <end position="367"/>
    </location>
</feature>
<dbReference type="InterPro" id="IPR036465">
    <property type="entry name" value="vWFA_dom_sf"/>
</dbReference>
<feature type="compositionally biased region" description="Pro residues" evidence="1">
    <location>
        <begin position="39"/>
        <end position="61"/>
    </location>
</feature>
<evidence type="ECO:0000313" key="4">
    <source>
        <dbReference type="EMBL" id="QJE73610.1"/>
    </source>
</evidence>
<proteinExistence type="predicted"/>
<organism evidence="4 5">
    <name type="scientific">Aerophototrophica crusticola</name>
    <dbReference type="NCBI Taxonomy" id="1709002"/>
    <lineage>
        <taxon>Bacteria</taxon>
        <taxon>Pseudomonadati</taxon>
        <taxon>Pseudomonadota</taxon>
        <taxon>Alphaproteobacteria</taxon>
        <taxon>Rhodospirillales</taxon>
        <taxon>Rhodospirillaceae</taxon>
        <taxon>Aerophototrophica</taxon>
    </lineage>
</organism>
<evidence type="ECO:0000259" key="3">
    <source>
        <dbReference type="PROSITE" id="PS50234"/>
    </source>
</evidence>
<evidence type="ECO:0000256" key="1">
    <source>
        <dbReference type="SAM" id="MobiDB-lite"/>
    </source>
</evidence>
<name>A0A858R847_9PROT</name>
<dbReference type="Proteomes" id="UP000501891">
    <property type="component" value="Chromosome"/>
</dbReference>
<protein>
    <submittedName>
        <fullName evidence="4">DUF3520 domain-containing protein</fullName>
    </submittedName>
</protein>
<dbReference type="SMART" id="SM00327">
    <property type="entry name" value="VWA"/>
    <property type="match status" value="1"/>
</dbReference>
<dbReference type="PANTHER" id="PTHR10579:SF43">
    <property type="entry name" value="ZINC FINGER (C3HC4-TYPE RING FINGER) FAMILY PROTEIN"/>
    <property type="match status" value="1"/>
</dbReference>
<dbReference type="Gene3D" id="3.40.50.410">
    <property type="entry name" value="von Willebrand factor, type A domain"/>
    <property type="match status" value="1"/>
</dbReference>
<dbReference type="InterPro" id="IPR021908">
    <property type="entry name" value="YfbK_C"/>
</dbReference>
<dbReference type="KEGG" id="acru:HHL28_11390"/>
<dbReference type="SUPFAM" id="SSF53300">
    <property type="entry name" value="vWA-like"/>
    <property type="match status" value="1"/>
</dbReference>
<dbReference type="Pfam" id="PF12034">
    <property type="entry name" value="YfbK_C"/>
    <property type="match status" value="1"/>
</dbReference>
<dbReference type="PANTHER" id="PTHR10579">
    <property type="entry name" value="CALCIUM-ACTIVATED CHLORIDE CHANNEL REGULATOR"/>
    <property type="match status" value="1"/>
</dbReference>
<dbReference type="Pfam" id="PF00092">
    <property type="entry name" value="VWA"/>
    <property type="match status" value="1"/>
</dbReference>
<reference evidence="4" key="1">
    <citation type="submission" date="2020-04" db="EMBL/GenBank/DDBJ databases">
        <title>A desert anoxygenic phototrophic bacterium fixes CO2 using RubisCO under aerobic conditions.</title>
        <authorList>
            <person name="Tang K."/>
        </authorList>
    </citation>
    <scope>NUCLEOTIDE SEQUENCE [LARGE SCALE GENOMIC DNA]</scope>
    <source>
        <strain evidence="4">MIMtkB3</strain>
    </source>
</reference>
<feature type="region of interest" description="Disordered" evidence="1">
    <location>
        <begin position="32"/>
        <end position="61"/>
    </location>
</feature>
<dbReference type="EMBL" id="CP051775">
    <property type="protein sequence ID" value="QJE73610.1"/>
    <property type="molecule type" value="Genomic_DNA"/>
</dbReference>
<evidence type="ECO:0000313" key="5">
    <source>
        <dbReference type="Proteomes" id="UP000501891"/>
    </source>
</evidence>
<sequence length="554" mass="58710">MKRLNKGSVFLLLGGVALVAVGCAPMKPADQEIGGLAPEPVPTMAPPPPTPPPPLPSAPPPGYAPAARMAMARPPVPVQQGDSYQAVEENAVKAVAEAPVSTFSVDVDTASYANIRRFLEQGSLPPPDAVRVEEVVNYFRYDYPVSKVKAKPFNPVVAVYPSPWRQGAEIVHVGLAAYDVPAEARPPANLVFLVDVSGSMDAPDRLPLVKRSLRMMLDGLRDDDRIALVTYAGESRTILPLTPGKDRALIADAIDKLGAGGGTGGQGGLTAAYALAEGAAGEGRVSRVILATDGDFNLGISDPKKLAEFVAGYREKGVALTVLGVGRGNYRDDVAQALAQAGNGQAVYVDTLHEARRALREQLGGTLLTVANDVKIQVEFNPARVAEYRLIGYETRMLRNQDFNDDKVDAGDVGAGHRVTALYEIVAPDSKARLLDPSRYQPEGKGKAAPAGAGNEIAFLKLRWKAPGAKDSQLVTRPITSKDRVPSLDQAGTEVRFAAAAAAYGQKLRGSSFVKDYPWVAVEALASGARGTDPNGERAEFLRLVKLAGALDKR</sequence>
<feature type="chain" id="PRO_5032575020" evidence="2">
    <location>
        <begin position="23"/>
        <end position="554"/>
    </location>
</feature>
<evidence type="ECO:0000256" key="2">
    <source>
        <dbReference type="SAM" id="SignalP"/>
    </source>
</evidence>
<gene>
    <name evidence="4" type="ORF">HHL28_11390</name>
</gene>